<organism evidence="3">
    <name type="scientific">candidate division WWE3 bacterium</name>
    <dbReference type="NCBI Taxonomy" id="2053526"/>
    <lineage>
        <taxon>Bacteria</taxon>
        <taxon>Katanobacteria</taxon>
    </lineage>
</organism>
<feature type="domain" description="NAD-dependent epimerase/dehydratase" evidence="2">
    <location>
        <begin position="86"/>
        <end position="178"/>
    </location>
</feature>
<name>A0A7C1NKA4_UNCKA</name>
<evidence type="ECO:0000313" key="3">
    <source>
        <dbReference type="EMBL" id="HEB13990.1"/>
    </source>
</evidence>
<keyword evidence="1" id="KW-0812">Transmembrane</keyword>
<keyword evidence="1" id="KW-1133">Transmembrane helix</keyword>
<dbReference type="SUPFAM" id="SSF51735">
    <property type="entry name" value="NAD(P)-binding Rossmann-fold domains"/>
    <property type="match status" value="1"/>
</dbReference>
<dbReference type="InterPro" id="IPR025101">
    <property type="entry name" value="DUF4012"/>
</dbReference>
<proteinExistence type="predicted"/>
<dbReference type="Pfam" id="PF01370">
    <property type="entry name" value="Epimerase"/>
    <property type="match status" value="1"/>
</dbReference>
<dbReference type="EMBL" id="DRHH01000044">
    <property type="protein sequence ID" value="HEB13990.1"/>
    <property type="molecule type" value="Genomic_DNA"/>
</dbReference>
<comment type="caution">
    <text evidence="3">The sequence shown here is derived from an EMBL/GenBank/DDBJ whole genome shotgun (WGS) entry which is preliminary data.</text>
</comment>
<dbReference type="Proteomes" id="UP000885744">
    <property type="component" value="Unassembled WGS sequence"/>
</dbReference>
<reference evidence="3" key="1">
    <citation type="journal article" date="2020" name="mSystems">
        <title>Genome- and Community-Level Interaction Insights into Carbon Utilization and Element Cycling Functions of Hydrothermarchaeota in Hydrothermal Sediment.</title>
        <authorList>
            <person name="Zhou Z."/>
            <person name="Liu Y."/>
            <person name="Xu W."/>
            <person name="Pan J."/>
            <person name="Luo Z.H."/>
            <person name="Li M."/>
        </authorList>
    </citation>
    <scope>NUCLEOTIDE SEQUENCE [LARGE SCALE GENOMIC DNA]</scope>
    <source>
        <strain evidence="3">HyVt-365</strain>
    </source>
</reference>
<dbReference type="Gene3D" id="3.40.50.720">
    <property type="entry name" value="NAD(P)-binding Rossmann-like Domain"/>
    <property type="match status" value="1"/>
</dbReference>
<keyword evidence="1" id="KW-0472">Membrane</keyword>
<sequence length="717" mass="79745">MAKRKLRILLAWGEANFTKKLKMFLEERGHPVAILRNGAPPKARYDIIVQLGRDPADLAEGTRDLLKKTKTDKARFFLIHFRTDKRLYNESVKFAKSLASDFEQKHGTSTTILNLSRIYGPGVEEEYSGALAHLIREFSEEDFLTLYGEGKDSDYYLYINDVLEAVAQAIENLKPADTYAVSSQVAITSEAIAKLLFELGGGRHEIRFHRGLTSVKEGKAVEGELLPNFTPKTPFRDGIMMILKTHEKPKTKKSKAKKLPKLRAPLIKIKIKPKKPTKKEALVLGALLVILAPILYLGGHGAFAAYNLSKTLNALKSFDLATVQTASAKAASSLGKIEKIFPPAEAVKELSSAASEVAGAASAAEDMLANLSRSFKGETFQPQSEEDFDQLTRALKTAEEKETLAWLNLNQLGKPWKGLLTPVTERLKEGIRATRLATTLSKKAWELLGYRGEKNYLVLFQNSAEARAGGGFLGSLARLKLKDGGIESLEFFDSYQFDSAKKISAHPAFAHFRRVSNHPLREGNVWASFPESAKNIANIFESAQDEEIEGILGMTLTFAKEILGTTGEISLPEFERTINAGNLFETTTQEVEQDFFPGTTKKKRFIQALGEALIDKLFSLGKESYAGIAQAKWKSLKEKNLLVYFKNGELAQEFYNTSFDGHIISTQGDYLYVLDTSYATKINEVWLNRSVDYEVKNVNRNGALEATTTITWEHTGT</sequence>
<dbReference type="Pfam" id="PF13196">
    <property type="entry name" value="DUF4012"/>
    <property type="match status" value="1"/>
</dbReference>
<gene>
    <name evidence="3" type="ORF">ENI09_01085</name>
</gene>
<dbReference type="Gene3D" id="3.90.25.10">
    <property type="entry name" value="UDP-galactose 4-epimerase, domain 1"/>
    <property type="match status" value="1"/>
</dbReference>
<evidence type="ECO:0000259" key="2">
    <source>
        <dbReference type="Pfam" id="PF01370"/>
    </source>
</evidence>
<dbReference type="AlphaFoldDB" id="A0A7C1NKA4"/>
<protein>
    <submittedName>
        <fullName evidence="3">DUF4012 domain-containing protein</fullName>
    </submittedName>
</protein>
<accession>A0A7C1NKA4</accession>
<feature type="transmembrane region" description="Helical" evidence="1">
    <location>
        <begin position="281"/>
        <end position="306"/>
    </location>
</feature>
<evidence type="ECO:0000256" key="1">
    <source>
        <dbReference type="SAM" id="Phobius"/>
    </source>
</evidence>
<dbReference type="InterPro" id="IPR001509">
    <property type="entry name" value="Epimerase_deHydtase"/>
</dbReference>
<feature type="non-terminal residue" evidence="3">
    <location>
        <position position="717"/>
    </location>
</feature>
<dbReference type="InterPro" id="IPR036291">
    <property type="entry name" value="NAD(P)-bd_dom_sf"/>
</dbReference>